<evidence type="ECO:0000313" key="3">
    <source>
        <dbReference type="EMBL" id="CAA27594.1"/>
    </source>
</evidence>
<dbReference type="Gene3D" id="3.40.50.300">
    <property type="entry name" value="P-loop containing nucleotide triphosphate hydrolases"/>
    <property type="match status" value="1"/>
</dbReference>
<feature type="region of interest" description="Disordered" evidence="1">
    <location>
        <begin position="17"/>
        <end position="49"/>
    </location>
</feature>
<protein>
    <submittedName>
        <fullName evidence="3">Broad host range plasmid RK2 trfB operon with trfB, incC, and korB genes</fullName>
    </submittedName>
</protein>
<accession>Q52324</accession>
<evidence type="ECO:0000259" key="2">
    <source>
        <dbReference type="Pfam" id="PF13614"/>
    </source>
</evidence>
<sequence>MFNQGAEQIMGVIHEETAYRKPVPGGDPGAGSGAADHRDSAGRLSRWEATGDVRNVAGTDQGRSVASGASRVGRVRGQELARGVRAGNGGSAGTSGVHRPEVGSGRQEKTGNQTMKTLVTANQKGGVGKTSTLVHLAFDFFERGLRVAVIDLDPQGNASYTLKDFATGLHASKLFGAVPAGGWTETAPAAGDGQAARLALIESNPVLANAERLSLDDARELFGANIKALANQGFDVCLIDTAPTLGVGLAAALFAADYVLSPIELEAYSIQGIKKMVTTIANVRQKNAKLQFLGMVPSKVDARNPRHARHQAELLAAYPKMMIPATVGLRSSIADALASGVPVWKIKKTAARKASKEVRALADYVFTKMEISQ</sequence>
<proteinExistence type="predicted"/>
<organism evidence="3">
    <name type="scientific">Plasmid RK2</name>
    <dbReference type="NCBI Taxonomy" id="2502"/>
    <lineage>
        <taxon>other sequences</taxon>
        <taxon>plasmids</taxon>
    </lineage>
</organism>
<dbReference type="PANTHER" id="PTHR13696">
    <property type="entry name" value="P-LOOP CONTAINING NUCLEOSIDE TRIPHOSPHATE HYDROLASE"/>
    <property type="match status" value="1"/>
</dbReference>
<evidence type="ECO:0000256" key="1">
    <source>
        <dbReference type="SAM" id="MobiDB-lite"/>
    </source>
</evidence>
<feature type="domain" description="AAA" evidence="2">
    <location>
        <begin position="115"/>
        <end position="291"/>
    </location>
</feature>
<reference evidence="3" key="1">
    <citation type="journal article" date="1983" name="Nucleic Acids Res.">
        <title>Map location and nucleotide sequence of korA, a key regulatory gene of promiscuous plasmid RK2.</title>
        <authorList>
            <person name="Bechhofer D.H."/>
            <person name="Figurski D.H."/>
        </authorList>
    </citation>
    <scope>NUCLEOTIDE SEQUENCE OF 1-146</scope>
</reference>
<feature type="region of interest" description="Disordered" evidence="1">
    <location>
        <begin position="84"/>
        <end position="111"/>
    </location>
</feature>
<dbReference type="InterPro" id="IPR025669">
    <property type="entry name" value="AAA_dom"/>
</dbReference>
<dbReference type="InterPro" id="IPR050678">
    <property type="entry name" value="DNA_Partitioning_ATPase"/>
</dbReference>
<feature type="compositionally biased region" description="Basic and acidic residues" evidence="1">
    <location>
        <begin position="98"/>
        <end position="109"/>
    </location>
</feature>
<reference evidence="3" key="2">
    <citation type="journal article" date="1986" name="Nucleic Acids Res.">
        <title>The trfB region of broad host range plasmid RK2: the nucleotide sequence reveals incC and key regulatory gene trfB/korA/korD as overlapping genes.</title>
        <authorList>
            <person name="Thomas C.M."/>
            <person name="Smith C.A."/>
        </authorList>
    </citation>
    <scope>NUCLEOTIDE SEQUENCE</scope>
</reference>
<dbReference type="CDD" id="cd02042">
    <property type="entry name" value="ParAB_family"/>
    <property type="match status" value="1"/>
</dbReference>
<dbReference type="EMBL" id="X03962">
    <property type="protein sequence ID" value="CAA27594.1"/>
    <property type="molecule type" value="Genomic_DNA"/>
</dbReference>
<dbReference type="AlphaFoldDB" id="Q52324"/>
<name>Q52324_9ZZZZ</name>
<dbReference type="InterPro" id="IPR027417">
    <property type="entry name" value="P-loop_NTPase"/>
</dbReference>
<dbReference type="PANTHER" id="PTHR13696:SF99">
    <property type="entry name" value="COBYRINIC ACID AC-DIAMIDE SYNTHASE"/>
    <property type="match status" value="1"/>
</dbReference>
<dbReference type="SUPFAM" id="SSF52540">
    <property type="entry name" value="P-loop containing nucleoside triphosphate hydrolases"/>
    <property type="match status" value="1"/>
</dbReference>
<dbReference type="Pfam" id="PF13614">
    <property type="entry name" value="AAA_31"/>
    <property type="match status" value="1"/>
</dbReference>
<feature type="compositionally biased region" description="Basic and acidic residues" evidence="1">
    <location>
        <begin position="35"/>
        <end position="49"/>
    </location>
</feature>